<accession>X1H972</accession>
<keyword evidence="1" id="KW-1133">Transmembrane helix</keyword>
<dbReference type="AlphaFoldDB" id="X1H972"/>
<feature type="non-terminal residue" evidence="2">
    <location>
        <position position="1"/>
    </location>
</feature>
<keyword evidence="1" id="KW-0812">Transmembrane</keyword>
<evidence type="ECO:0000256" key="1">
    <source>
        <dbReference type="SAM" id="Phobius"/>
    </source>
</evidence>
<protein>
    <submittedName>
        <fullName evidence="2">Uncharacterized protein</fullName>
    </submittedName>
</protein>
<gene>
    <name evidence="2" type="ORF">S03H2_31707</name>
</gene>
<proteinExistence type="predicted"/>
<comment type="caution">
    <text evidence="2">The sequence shown here is derived from an EMBL/GenBank/DDBJ whole genome shotgun (WGS) entry which is preliminary data.</text>
</comment>
<keyword evidence="1" id="KW-0472">Membrane</keyword>
<sequence length="212" mass="23372">PVLHGAVKLDQFFAPWNDPSAPYANNPIAGLDLAIIYVSTVLHFHLKVDTLGADPDDVIDPADDYDNSTHKLKIGNYLSPKIKDKLDFVDIAGPNYFYGAEGSTDNAPASTNILPVALFEAEVDKHETYEGTPGEVEPFAADIRLNVSFNVMVYAVCFPMFENGTGIWHDPTFSVFMVFKAKGFWALILLIAGIGFVGVATILIKRRKDMRF</sequence>
<organism evidence="2">
    <name type="scientific">marine sediment metagenome</name>
    <dbReference type="NCBI Taxonomy" id="412755"/>
    <lineage>
        <taxon>unclassified sequences</taxon>
        <taxon>metagenomes</taxon>
        <taxon>ecological metagenomes</taxon>
    </lineage>
</organism>
<name>X1H972_9ZZZZ</name>
<reference evidence="2" key="1">
    <citation type="journal article" date="2014" name="Front. Microbiol.">
        <title>High frequency of phylogenetically diverse reductive dehalogenase-homologous genes in deep subseafloor sedimentary metagenomes.</title>
        <authorList>
            <person name="Kawai M."/>
            <person name="Futagami T."/>
            <person name="Toyoda A."/>
            <person name="Takaki Y."/>
            <person name="Nishi S."/>
            <person name="Hori S."/>
            <person name="Arai W."/>
            <person name="Tsubouchi T."/>
            <person name="Morono Y."/>
            <person name="Uchiyama I."/>
            <person name="Ito T."/>
            <person name="Fujiyama A."/>
            <person name="Inagaki F."/>
            <person name="Takami H."/>
        </authorList>
    </citation>
    <scope>NUCLEOTIDE SEQUENCE</scope>
    <source>
        <strain evidence="2">Expedition CK06-06</strain>
    </source>
</reference>
<evidence type="ECO:0000313" key="2">
    <source>
        <dbReference type="EMBL" id="GAH50394.1"/>
    </source>
</evidence>
<dbReference type="EMBL" id="BARU01019241">
    <property type="protein sequence ID" value="GAH50394.1"/>
    <property type="molecule type" value="Genomic_DNA"/>
</dbReference>
<feature type="transmembrane region" description="Helical" evidence="1">
    <location>
        <begin position="184"/>
        <end position="204"/>
    </location>
</feature>